<protein>
    <recommendedName>
        <fullName evidence="2 9">DNA polymerase III subunit delta</fullName>
        <ecNumber evidence="1 9">2.7.7.7</ecNumber>
    </recommendedName>
</protein>
<dbReference type="InterPro" id="IPR005790">
    <property type="entry name" value="DNA_polIII_delta"/>
</dbReference>
<reference evidence="13" key="1">
    <citation type="submission" date="2016-10" db="EMBL/GenBank/DDBJ databases">
        <authorList>
            <person name="Varghese N."/>
            <person name="Submissions S."/>
        </authorList>
    </citation>
    <scope>NUCLEOTIDE SEQUENCE [LARGE SCALE GENOMIC DNA]</scope>
    <source>
        <strain evidence="13">DSM 241</strain>
    </source>
</reference>
<dbReference type="InterPro" id="IPR010372">
    <property type="entry name" value="DNA_pol3_delta_N"/>
</dbReference>
<gene>
    <name evidence="12" type="ORF">SAMN05444515_10711</name>
</gene>
<dbReference type="NCBIfam" id="TIGR01128">
    <property type="entry name" value="holA"/>
    <property type="match status" value="1"/>
</dbReference>
<dbReference type="PANTHER" id="PTHR34388:SF1">
    <property type="entry name" value="DNA POLYMERASE III SUBUNIT DELTA"/>
    <property type="match status" value="1"/>
</dbReference>
<feature type="domain" description="DNA polymerase III delta N-terminal" evidence="10">
    <location>
        <begin position="20"/>
        <end position="136"/>
    </location>
</feature>
<dbReference type="GO" id="GO:0009360">
    <property type="term" value="C:DNA polymerase III complex"/>
    <property type="evidence" value="ECO:0007669"/>
    <property type="project" value="UniProtKB-UniRule"/>
</dbReference>
<keyword evidence="13" id="KW-1185">Reference proteome</keyword>
<keyword evidence="5" id="KW-0235">DNA replication</keyword>
<evidence type="ECO:0000259" key="11">
    <source>
        <dbReference type="Pfam" id="PF14840"/>
    </source>
</evidence>
<dbReference type="CDD" id="cd18138">
    <property type="entry name" value="HLD_clamp_pol_III_delta"/>
    <property type="match status" value="1"/>
</dbReference>
<dbReference type="Pfam" id="PF14840">
    <property type="entry name" value="DNA_pol3_delt_C"/>
    <property type="match status" value="1"/>
</dbReference>
<dbReference type="InterPro" id="IPR027417">
    <property type="entry name" value="P-loop_NTPase"/>
</dbReference>
<evidence type="ECO:0000313" key="12">
    <source>
        <dbReference type="EMBL" id="SEK93720.1"/>
    </source>
</evidence>
<comment type="similarity">
    <text evidence="7">Belongs to the DNA polymerase HolA subunit family.</text>
</comment>
<evidence type="ECO:0000256" key="7">
    <source>
        <dbReference type="ARBA" id="ARBA00034754"/>
    </source>
</evidence>
<dbReference type="GO" id="GO:0003677">
    <property type="term" value="F:DNA binding"/>
    <property type="evidence" value="ECO:0007669"/>
    <property type="project" value="InterPro"/>
</dbReference>
<dbReference type="InterPro" id="IPR032780">
    <property type="entry name" value="DNA_pol3_delt_C"/>
</dbReference>
<dbReference type="Pfam" id="PF06144">
    <property type="entry name" value="DNA_pol3_delta"/>
    <property type="match status" value="1"/>
</dbReference>
<name>A0A1H7L4L3_9GAMM</name>
<dbReference type="OrthoDB" id="9770982at2"/>
<dbReference type="STRING" id="1396821.SAMN05444515_10711"/>
<evidence type="ECO:0000256" key="2">
    <source>
        <dbReference type="ARBA" id="ARBA00017703"/>
    </source>
</evidence>
<keyword evidence="6" id="KW-0239">DNA-directed DNA polymerase</keyword>
<evidence type="ECO:0000256" key="9">
    <source>
        <dbReference type="NCBIfam" id="TIGR01128"/>
    </source>
</evidence>
<accession>A0A1H7L4L3</accession>
<dbReference type="InterPro" id="IPR008921">
    <property type="entry name" value="DNA_pol3_clamp-load_cplx_C"/>
</dbReference>
<dbReference type="Proteomes" id="UP000199256">
    <property type="component" value="Unassembled WGS sequence"/>
</dbReference>
<evidence type="ECO:0000256" key="4">
    <source>
        <dbReference type="ARBA" id="ARBA00022695"/>
    </source>
</evidence>
<evidence type="ECO:0000313" key="13">
    <source>
        <dbReference type="Proteomes" id="UP000199256"/>
    </source>
</evidence>
<evidence type="ECO:0000259" key="10">
    <source>
        <dbReference type="Pfam" id="PF06144"/>
    </source>
</evidence>
<dbReference type="EMBL" id="FOAA01000007">
    <property type="protein sequence ID" value="SEK93720.1"/>
    <property type="molecule type" value="Genomic_DNA"/>
</dbReference>
<comment type="catalytic activity">
    <reaction evidence="8">
        <text>DNA(n) + a 2'-deoxyribonucleoside 5'-triphosphate = DNA(n+1) + diphosphate</text>
        <dbReference type="Rhea" id="RHEA:22508"/>
        <dbReference type="Rhea" id="RHEA-COMP:17339"/>
        <dbReference type="Rhea" id="RHEA-COMP:17340"/>
        <dbReference type="ChEBI" id="CHEBI:33019"/>
        <dbReference type="ChEBI" id="CHEBI:61560"/>
        <dbReference type="ChEBI" id="CHEBI:173112"/>
        <dbReference type="EC" id="2.7.7.7"/>
    </reaction>
</comment>
<dbReference type="RefSeq" id="WP_090252928.1">
    <property type="nucleotide sequence ID" value="NZ_FOAA01000007.1"/>
</dbReference>
<evidence type="ECO:0000256" key="5">
    <source>
        <dbReference type="ARBA" id="ARBA00022705"/>
    </source>
</evidence>
<dbReference type="AlphaFoldDB" id="A0A1H7L4L3"/>
<evidence type="ECO:0000256" key="3">
    <source>
        <dbReference type="ARBA" id="ARBA00022679"/>
    </source>
</evidence>
<dbReference type="PANTHER" id="PTHR34388">
    <property type="entry name" value="DNA POLYMERASE III SUBUNIT DELTA"/>
    <property type="match status" value="1"/>
</dbReference>
<dbReference type="EC" id="2.7.7.7" evidence="1 9"/>
<keyword evidence="4" id="KW-0548">Nucleotidyltransferase</keyword>
<dbReference type="SUPFAM" id="SSF48019">
    <property type="entry name" value="post-AAA+ oligomerization domain-like"/>
    <property type="match status" value="1"/>
</dbReference>
<feature type="domain" description="DNA polymerase III subunit delta C-terminal" evidence="11">
    <location>
        <begin position="214"/>
        <end position="332"/>
    </location>
</feature>
<proteinExistence type="inferred from homology"/>
<evidence type="ECO:0000256" key="1">
    <source>
        <dbReference type="ARBA" id="ARBA00012417"/>
    </source>
</evidence>
<dbReference type="Gene3D" id="1.20.272.10">
    <property type="match status" value="1"/>
</dbReference>
<dbReference type="GO" id="GO:0006261">
    <property type="term" value="P:DNA-templated DNA replication"/>
    <property type="evidence" value="ECO:0007669"/>
    <property type="project" value="TreeGrafter"/>
</dbReference>
<evidence type="ECO:0000256" key="6">
    <source>
        <dbReference type="ARBA" id="ARBA00022932"/>
    </source>
</evidence>
<evidence type="ECO:0000256" key="8">
    <source>
        <dbReference type="ARBA" id="ARBA00049244"/>
    </source>
</evidence>
<dbReference type="GO" id="GO:0003887">
    <property type="term" value="F:DNA-directed DNA polymerase activity"/>
    <property type="evidence" value="ECO:0007669"/>
    <property type="project" value="UniProtKB-UniRule"/>
</dbReference>
<keyword evidence="3" id="KW-0808">Transferase</keyword>
<dbReference type="Gene3D" id="3.40.50.300">
    <property type="entry name" value="P-loop containing nucleotide triphosphate hydrolases"/>
    <property type="match status" value="1"/>
</dbReference>
<dbReference type="SUPFAM" id="SSF52540">
    <property type="entry name" value="P-loop containing nucleoside triphosphate hydrolases"/>
    <property type="match status" value="1"/>
</dbReference>
<dbReference type="Gene3D" id="1.10.8.60">
    <property type="match status" value="1"/>
</dbReference>
<sequence length="346" mass="37700">MQLRPEQLESHLEKTLAPVYLLSGEEPLQLMEAADAVRAAARSKGVEDREVFNVDKGFDWEQLSVAAESLSLFARQRLLELRLPTGKPGPQGSKVLQAYARRPAEDTVLLIEAGRLDANDRKTAWCKALESVGVLVQVWPLDLPGTQAWMQRRMRRHGLQPTAEAVRLLAERVEGNLLAAAQEIDKLVLLSGPGPVDADGVLSAVADSARFGVFDLVDAALAGETARAVRVLQGLRDEGVEDVLVLWALAREIRALHRMAEQVEAGKSVQQVLAGVRPQRRQPVVRQALRRQGAHGLGRLLSGCARVDRAIKGRHPGNPWDELLDLTLNLAGAHVVPDLSPPTGTP</sequence>
<organism evidence="12 13">
    <name type="scientific">Ectothiorhodospira marina</name>
    <dbReference type="NCBI Taxonomy" id="1396821"/>
    <lineage>
        <taxon>Bacteria</taxon>
        <taxon>Pseudomonadati</taxon>
        <taxon>Pseudomonadota</taxon>
        <taxon>Gammaproteobacteria</taxon>
        <taxon>Chromatiales</taxon>
        <taxon>Ectothiorhodospiraceae</taxon>
        <taxon>Ectothiorhodospira</taxon>
    </lineage>
</organism>